<dbReference type="SUPFAM" id="SSF50998">
    <property type="entry name" value="Quinoprotein alcohol dehydrogenase-like"/>
    <property type="match status" value="1"/>
</dbReference>
<keyword evidence="3" id="KW-0853">WD repeat</keyword>
<feature type="compositionally biased region" description="Acidic residues" evidence="4">
    <location>
        <begin position="735"/>
        <end position="749"/>
    </location>
</feature>
<dbReference type="InterPro" id="IPR051242">
    <property type="entry name" value="WD-EF-hand_domain"/>
</dbReference>
<dbReference type="SMART" id="SM00320">
    <property type="entry name" value="WD40"/>
    <property type="match status" value="9"/>
</dbReference>
<feature type="region of interest" description="Disordered" evidence="4">
    <location>
        <begin position="1088"/>
        <end position="1165"/>
    </location>
</feature>
<dbReference type="PANTHER" id="PTHR44324:SF4">
    <property type="entry name" value="WD40 REPEAT DOMAIN 95"/>
    <property type="match status" value="1"/>
</dbReference>
<feature type="region of interest" description="Disordered" evidence="4">
    <location>
        <begin position="732"/>
        <end position="758"/>
    </location>
</feature>
<dbReference type="PROSITE" id="PS50294">
    <property type="entry name" value="WD_REPEATS_REGION"/>
    <property type="match status" value="2"/>
</dbReference>
<feature type="region of interest" description="Disordered" evidence="4">
    <location>
        <begin position="105"/>
        <end position="167"/>
    </location>
</feature>
<feature type="compositionally biased region" description="Pro residues" evidence="4">
    <location>
        <begin position="1317"/>
        <end position="1326"/>
    </location>
</feature>
<dbReference type="InterPro" id="IPR011047">
    <property type="entry name" value="Quinoprotein_ADH-like_sf"/>
</dbReference>
<dbReference type="Gene3D" id="2.130.10.10">
    <property type="entry name" value="YVTN repeat-like/Quinoprotein amine dehydrogenase"/>
    <property type="match status" value="2"/>
</dbReference>
<dbReference type="PROSITE" id="PS00018">
    <property type="entry name" value="EF_HAND_1"/>
    <property type="match status" value="1"/>
</dbReference>
<feature type="compositionally biased region" description="Low complexity" evidence="4">
    <location>
        <begin position="1106"/>
        <end position="1122"/>
    </location>
</feature>
<feature type="repeat" description="WD" evidence="3">
    <location>
        <begin position="407"/>
        <end position="439"/>
    </location>
</feature>
<dbReference type="PANTHER" id="PTHR44324">
    <property type="entry name" value="WD40 REPEAT DOMAIN 95"/>
    <property type="match status" value="1"/>
</dbReference>
<dbReference type="InterPro" id="IPR001680">
    <property type="entry name" value="WD40_rpt"/>
</dbReference>
<evidence type="ECO:0000313" key="7">
    <source>
        <dbReference type="Proteomes" id="UP001165085"/>
    </source>
</evidence>
<feature type="region of interest" description="Disordered" evidence="4">
    <location>
        <begin position="1"/>
        <end position="47"/>
    </location>
</feature>
<dbReference type="InterPro" id="IPR015943">
    <property type="entry name" value="WD40/YVTN_repeat-like_dom_sf"/>
</dbReference>
<feature type="compositionally biased region" description="Polar residues" evidence="4">
    <location>
        <begin position="1146"/>
        <end position="1158"/>
    </location>
</feature>
<dbReference type="InterPro" id="IPR011992">
    <property type="entry name" value="EF-hand-dom_pair"/>
</dbReference>
<dbReference type="InterPro" id="IPR036322">
    <property type="entry name" value="WD40_repeat_dom_sf"/>
</dbReference>
<feature type="compositionally biased region" description="Polar residues" evidence="4">
    <location>
        <begin position="112"/>
        <end position="122"/>
    </location>
</feature>
<comment type="caution">
    <text evidence="6">The sequence shown here is derived from an EMBL/GenBank/DDBJ whole genome shotgun (WGS) entry which is preliminary data.</text>
</comment>
<reference evidence="7" key="1">
    <citation type="journal article" date="2023" name="Commun. Biol.">
        <title>Genome analysis of Parmales, the sister group of diatoms, reveals the evolutionary specialization of diatoms from phago-mixotrophs to photoautotrophs.</title>
        <authorList>
            <person name="Ban H."/>
            <person name="Sato S."/>
            <person name="Yoshikawa S."/>
            <person name="Yamada K."/>
            <person name="Nakamura Y."/>
            <person name="Ichinomiya M."/>
            <person name="Sato N."/>
            <person name="Blanc-Mathieu R."/>
            <person name="Endo H."/>
            <person name="Kuwata A."/>
            <person name="Ogata H."/>
        </authorList>
    </citation>
    <scope>NUCLEOTIDE SEQUENCE [LARGE SCALE GENOMIC DNA]</scope>
    <source>
        <strain evidence="7">NIES 3701</strain>
    </source>
</reference>
<feature type="compositionally biased region" description="Low complexity" evidence="4">
    <location>
        <begin position="123"/>
        <end position="135"/>
    </location>
</feature>
<protein>
    <recommendedName>
        <fullName evidence="5">EF-hand domain-containing protein</fullName>
    </recommendedName>
</protein>
<evidence type="ECO:0000259" key="5">
    <source>
        <dbReference type="PROSITE" id="PS50222"/>
    </source>
</evidence>
<dbReference type="GO" id="GO:0005509">
    <property type="term" value="F:calcium ion binding"/>
    <property type="evidence" value="ECO:0007669"/>
    <property type="project" value="InterPro"/>
</dbReference>
<dbReference type="EMBL" id="BRXY01000309">
    <property type="protein sequence ID" value="GMH85990.1"/>
    <property type="molecule type" value="Genomic_DNA"/>
</dbReference>
<dbReference type="PROSITE" id="PS50082">
    <property type="entry name" value="WD_REPEATS_2"/>
    <property type="match status" value="3"/>
</dbReference>
<evidence type="ECO:0000313" key="6">
    <source>
        <dbReference type="EMBL" id="GMH85990.1"/>
    </source>
</evidence>
<keyword evidence="2" id="KW-0106">Calcium</keyword>
<name>A0A9W7BGZ9_9STRA</name>
<dbReference type="Pfam" id="PF00400">
    <property type="entry name" value="WD40"/>
    <property type="match status" value="3"/>
</dbReference>
<evidence type="ECO:0000256" key="1">
    <source>
        <dbReference type="ARBA" id="ARBA00022737"/>
    </source>
</evidence>
<accession>A0A9W7BGZ9</accession>
<evidence type="ECO:0000256" key="2">
    <source>
        <dbReference type="ARBA" id="ARBA00022837"/>
    </source>
</evidence>
<organism evidence="6 7">
    <name type="scientific">Triparma strigata</name>
    <dbReference type="NCBI Taxonomy" id="1606541"/>
    <lineage>
        <taxon>Eukaryota</taxon>
        <taxon>Sar</taxon>
        <taxon>Stramenopiles</taxon>
        <taxon>Ochrophyta</taxon>
        <taxon>Bolidophyceae</taxon>
        <taxon>Parmales</taxon>
        <taxon>Triparmaceae</taxon>
        <taxon>Triparma</taxon>
    </lineage>
</organism>
<dbReference type="PROSITE" id="PS50222">
    <property type="entry name" value="EF_HAND_2"/>
    <property type="match status" value="1"/>
</dbReference>
<feature type="repeat" description="WD" evidence="3">
    <location>
        <begin position="365"/>
        <end position="406"/>
    </location>
</feature>
<feature type="domain" description="EF-hand" evidence="5">
    <location>
        <begin position="170"/>
        <end position="205"/>
    </location>
</feature>
<dbReference type="SUPFAM" id="SSF47473">
    <property type="entry name" value="EF-hand"/>
    <property type="match status" value="1"/>
</dbReference>
<dbReference type="InterPro" id="IPR002048">
    <property type="entry name" value="EF_hand_dom"/>
</dbReference>
<feature type="region of interest" description="Disordered" evidence="4">
    <location>
        <begin position="1258"/>
        <end position="1330"/>
    </location>
</feature>
<feature type="compositionally biased region" description="Polar residues" evidence="4">
    <location>
        <begin position="20"/>
        <end position="44"/>
    </location>
</feature>
<keyword evidence="7" id="KW-1185">Reference proteome</keyword>
<dbReference type="OrthoDB" id="1068471at2759"/>
<dbReference type="Proteomes" id="UP001165085">
    <property type="component" value="Unassembled WGS sequence"/>
</dbReference>
<gene>
    <name evidence="6" type="ORF">TrST_g9971</name>
</gene>
<sequence length="1412" mass="156138">MASSDLPPLTIPDESDTALGPQTSKSSLNPISSPQNASLNSNGGALTPRTIYANRKAEREAISLQMMMHMNAKKVKSIQSQFDLAGGAVDIVDFVRIMRKHLPRDSVHPSHVDQTPPGSVEQSPMMSPVNSPNPSKRSPFKKNPTKSTLPVRPMSRPKRMHLDEESHEKEVTANLVELFREVDINGDGEMEWDEFTRFIVEKASLFEEALAVDKIPSYTHNVRLNTENIDIEERQRHTETLDTICEIEKQNQFAVIEAHSKYVSLYSSYDGTLVSNMYQNAVPLSLCHVPTQNALITSCADMTLNVWNLDDPSSKKRYVLRDKWPTKEAMMSLTWVEAHKLLYAGSTKGVINAYSLADRECKARFTGHSDIVMEMIAMQGLNNVVSASLDTTVRIWDTYTEQETNKLLGHQKGVFSLSYNPDHRFIVSAGFDHDAYIWSPFVNTLLFTLKGHTSSLVGCQCVENTNELVTADSSGVFKIWDLRNFMCCQTFTSEHEQGDLNDLTGMSSFFHVKLPAGGGKEYFNPEDNEEDYRIICGTKRLFYFDQFRAKNEPVTDVLPITVALFNTVSLTILTVAGKNVKIWDAVMGNVKVEYNNLSAWDLSCACLDDRQRKFILGDVSGNMRVYNYSNGALMKKFPPFEDGATVANLVYCGHAKCVIAASINGNIRIYDELDPENCIILRDFDHNYIHQSLALIDYVHSASLVVAAGALGNDQIKFFDFETGKCVSEFKPKDDDDDSSTFESEDGTVETETTSKGPIDEFAKEAAENDVTIYAMTALERYPLTAVATSDGKISVYGMVNAHPRIKNTCILTFENTPPPSATYKGENEQEYPLLHMPRLSDMGYQPHEVSHRLSLRRRSSSHIDEDSDPTWVTKPRFDSPRARMALPAHSLVWDEDEEVIYTGDESGRIRKWSLKKVLEKLKNEGLAEKKNAQNAGGGARYGSGAARVSKTLGRMTMQASQFQNYLPAPIYCDEDVNFLWGVEGHDDSCSVSMTTDTDGSKSLLSWSSDRTVKAWTVEGRPMGMLLAGLERGVKNPAWDFQLDAHAKTKTDDEEASVIYEQVIKDEQAKVELGKARPSQLKELQKSLSFSNQRGGKTPKSKKKGVSPSGSMRSKGSSLASGTPIAGSGVRAARKIGDAGGRKSSFLRSNKPETTVTSDPAEEERRLKHLRVQAVCADMKTMSAQNHLGFTGGVGDDVLGDLEDTLSKAGRPNDRLTVPKGFKMTDVNKIAELGLPPKGSTGVQDEEVEARRIPRKVPNGFRLSGMNSRGTGELDRIVNNEGRGKNNNNQDLESLSSQAETSTGMSSLAQTFRKYDPPPSVVPPSPGRRDIITPEARLSHSRMQRAMQSWEERSKDAMIGDNPFGNGEITSLEEFANMEGIVVSVGEADGAGLGLDPSGVEDVMSVDEGSEA</sequence>
<evidence type="ECO:0000256" key="3">
    <source>
        <dbReference type="PROSITE-ProRule" id="PRU00221"/>
    </source>
</evidence>
<feature type="repeat" description="WD" evidence="3">
    <location>
        <begin position="449"/>
        <end position="484"/>
    </location>
</feature>
<proteinExistence type="predicted"/>
<dbReference type="SUPFAM" id="SSF50978">
    <property type="entry name" value="WD40 repeat-like"/>
    <property type="match status" value="1"/>
</dbReference>
<feature type="compositionally biased region" description="Polar residues" evidence="4">
    <location>
        <begin position="1290"/>
        <end position="1310"/>
    </location>
</feature>
<feature type="region of interest" description="Disordered" evidence="4">
    <location>
        <begin position="1393"/>
        <end position="1412"/>
    </location>
</feature>
<feature type="compositionally biased region" description="Basic and acidic residues" evidence="4">
    <location>
        <begin position="1272"/>
        <end position="1284"/>
    </location>
</feature>
<dbReference type="InterPro" id="IPR018247">
    <property type="entry name" value="EF_Hand_1_Ca_BS"/>
</dbReference>
<evidence type="ECO:0000256" key="4">
    <source>
        <dbReference type="SAM" id="MobiDB-lite"/>
    </source>
</evidence>
<keyword evidence="1" id="KW-0677">Repeat</keyword>